<dbReference type="STRING" id="94643.A0A2A9M677"/>
<feature type="region of interest" description="Disordered" evidence="1">
    <location>
        <begin position="1207"/>
        <end position="1414"/>
    </location>
</feature>
<dbReference type="OrthoDB" id="438187at2759"/>
<dbReference type="GO" id="GO:0035556">
    <property type="term" value="P:intracellular signal transduction"/>
    <property type="evidence" value="ECO:0007669"/>
    <property type="project" value="InterPro"/>
</dbReference>
<dbReference type="SMART" id="SM00049">
    <property type="entry name" value="DEP"/>
    <property type="match status" value="1"/>
</dbReference>
<gene>
    <name evidence="3" type="ORF">BESB_028210</name>
</gene>
<feature type="region of interest" description="Disordered" evidence="1">
    <location>
        <begin position="292"/>
        <end position="319"/>
    </location>
</feature>
<feature type="compositionally biased region" description="Low complexity" evidence="1">
    <location>
        <begin position="1219"/>
        <end position="1229"/>
    </location>
</feature>
<feature type="compositionally biased region" description="Basic and acidic residues" evidence="1">
    <location>
        <begin position="357"/>
        <end position="369"/>
    </location>
</feature>
<proteinExistence type="predicted"/>
<feature type="region of interest" description="Disordered" evidence="1">
    <location>
        <begin position="134"/>
        <end position="158"/>
    </location>
</feature>
<dbReference type="CDD" id="cd04371">
    <property type="entry name" value="DEP"/>
    <property type="match status" value="1"/>
</dbReference>
<feature type="region of interest" description="Disordered" evidence="1">
    <location>
        <begin position="350"/>
        <end position="538"/>
    </location>
</feature>
<dbReference type="GeneID" id="40307873"/>
<dbReference type="Gene3D" id="1.10.10.10">
    <property type="entry name" value="Winged helix-like DNA-binding domain superfamily/Winged helix DNA-binding domain"/>
    <property type="match status" value="1"/>
</dbReference>
<dbReference type="Pfam" id="PF04784">
    <property type="entry name" value="DUF547"/>
    <property type="match status" value="1"/>
</dbReference>
<dbReference type="PROSITE" id="PS51354">
    <property type="entry name" value="GLUTAREDOXIN_2"/>
    <property type="match status" value="1"/>
</dbReference>
<dbReference type="Pfam" id="PF00610">
    <property type="entry name" value="DEP"/>
    <property type="match status" value="1"/>
</dbReference>
<comment type="caution">
    <text evidence="3">The sequence shown here is derived from an EMBL/GenBank/DDBJ whole genome shotgun (WGS) entry which is preliminary data.</text>
</comment>
<dbReference type="Proteomes" id="UP000224006">
    <property type="component" value="Unassembled WGS sequence"/>
</dbReference>
<dbReference type="SUPFAM" id="SSF46785">
    <property type="entry name" value="Winged helix' DNA-binding domain"/>
    <property type="match status" value="1"/>
</dbReference>
<evidence type="ECO:0000256" key="1">
    <source>
        <dbReference type="SAM" id="MobiDB-lite"/>
    </source>
</evidence>
<feature type="domain" description="DEP" evidence="2">
    <location>
        <begin position="650"/>
        <end position="726"/>
    </location>
</feature>
<dbReference type="InterPro" id="IPR036390">
    <property type="entry name" value="WH_DNA-bd_sf"/>
</dbReference>
<dbReference type="InterPro" id="IPR006869">
    <property type="entry name" value="DUF547"/>
</dbReference>
<feature type="compositionally biased region" description="Basic residues" evidence="1">
    <location>
        <begin position="413"/>
        <end position="429"/>
    </location>
</feature>
<dbReference type="Gene3D" id="3.40.30.10">
    <property type="entry name" value="Glutaredoxin"/>
    <property type="match status" value="1"/>
</dbReference>
<feature type="compositionally biased region" description="Basic and acidic residues" evidence="1">
    <location>
        <begin position="1288"/>
        <end position="1321"/>
    </location>
</feature>
<feature type="compositionally biased region" description="Low complexity" evidence="1">
    <location>
        <begin position="1084"/>
        <end position="1098"/>
    </location>
</feature>
<feature type="compositionally biased region" description="Basic and acidic residues" evidence="1">
    <location>
        <begin position="515"/>
        <end position="527"/>
    </location>
</feature>
<dbReference type="InterPro" id="IPR036249">
    <property type="entry name" value="Thioredoxin-like_sf"/>
</dbReference>
<dbReference type="VEuPathDB" id="ToxoDB:BESB_028210"/>
<accession>A0A2A9M677</accession>
<feature type="compositionally biased region" description="Polar residues" evidence="1">
    <location>
        <begin position="1248"/>
        <end position="1270"/>
    </location>
</feature>
<keyword evidence="4" id="KW-1185">Reference proteome</keyword>
<dbReference type="InterPro" id="IPR000591">
    <property type="entry name" value="DEP_dom"/>
</dbReference>
<dbReference type="PANTHER" id="PTHR46361:SF3">
    <property type="entry name" value="ELECTRON CARRIER_ PROTEIN DISULFIDE OXIDOREDUCTASE"/>
    <property type="match status" value="1"/>
</dbReference>
<feature type="compositionally biased region" description="Gly residues" evidence="1">
    <location>
        <begin position="1099"/>
        <end position="1120"/>
    </location>
</feature>
<feature type="region of interest" description="Disordered" evidence="1">
    <location>
        <begin position="1039"/>
        <end position="1121"/>
    </location>
</feature>
<feature type="compositionally biased region" description="Basic and acidic residues" evidence="1">
    <location>
        <begin position="1395"/>
        <end position="1414"/>
    </location>
</feature>
<feature type="compositionally biased region" description="Basic and acidic residues" evidence="1">
    <location>
        <begin position="1067"/>
        <end position="1083"/>
    </location>
</feature>
<dbReference type="InterPro" id="IPR036388">
    <property type="entry name" value="WH-like_DNA-bd_sf"/>
</dbReference>
<evidence type="ECO:0000313" key="4">
    <source>
        <dbReference type="Proteomes" id="UP000224006"/>
    </source>
</evidence>
<evidence type="ECO:0000313" key="3">
    <source>
        <dbReference type="EMBL" id="PFH31386.1"/>
    </source>
</evidence>
<dbReference type="RefSeq" id="XP_029215395.1">
    <property type="nucleotide sequence ID" value="XM_029361495.1"/>
</dbReference>
<dbReference type="EMBL" id="NWUJ01000015">
    <property type="protein sequence ID" value="PFH31386.1"/>
    <property type="molecule type" value="Genomic_DNA"/>
</dbReference>
<reference evidence="3 4" key="1">
    <citation type="submission" date="2017-09" db="EMBL/GenBank/DDBJ databases">
        <title>Genome sequencing of Besnoitia besnoiti strain Bb-Ger1.</title>
        <authorList>
            <person name="Schares G."/>
            <person name="Venepally P."/>
            <person name="Lorenzi H.A."/>
        </authorList>
    </citation>
    <scope>NUCLEOTIDE SEQUENCE [LARGE SCALE GENOMIC DNA]</scope>
    <source>
        <strain evidence="3 4">Bb-Ger1</strain>
    </source>
</reference>
<feature type="compositionally biased region" description="Low complexity" evidence="1">
    <location>
        <begin position="1325"/>
        <end position="1335"/>
    </location>
</feature>
<dbReference type="PANTHER" id="PTHR46361">
    <property type="entry name" value="ELECTRON CARRIER/ PROTEIN DISULFIDE OXIDOREDUCTASE"/>
    <property type="match status" value="1"/>
</dbReference>
<name>A0A2A9M677_BESBE</name>
<feature type="compositionally biased region" description="Basic and acidic residues" evidence="1">
    <location>
        <begin position="1357"/>
        <end position="1381"/>
    </location>
</feature>
<sequence>MANQITIFTEAQCAACREAKRLLQALLLKIQGDDGLARLSPSSLSNVGFSLASLRYAACLWSSSSPSGSHFALPAPGYCERHRRSAPAACVASTLATLREGEEGDAENPRVLRAASSSQRLAAEAAGAAEDGAEDVAARAAAEGAREPSARRRRTAVDEGLEEEAQRWRLVEISLTQYPERRSELMQLSNSFAVPQVFFNNYLVGGLQALQQLEAAGALEPLLTQCRDNYAYRTLPAVSRALWKERETEKDRSRRWDCGASVRLALHPPPPHPFFDTPLSLYQRSSIAGRVEEARRASEGGLHRPSSTPTKESSSSRFSLRLPLHHSVRLCTGPSASLPPSAAGEFAAADLQTSSVRGERERQGPERVPARRRRFSATSMERSRRDDTPEEGETQSEVAEAAVPADALEHERRTRRIRGSFRFVGRRSSHSSPPAAERQQGLVEGGAGAQETRPRTPPLLHPSAASSCPARCSPSGTAFAAAQAQGEEKKEPPQEEEECASEEAREGEEGEEGEREVCGGDRGREELQGEANGGRRISFQSHPAVAELERKALLGMSFQSSYFLSPSSCTRVASLSPLDPRFEPPLYSPRKSASSKEAEEIKNRDPFYAGAFYIPATEADLASGEATVVRDPLTGQKMKRITYATLLRILQTLLPIAERAGLRAQKHTFVASEAVTVFCNKLHFASREAAVQFGADLVRRSVIELANQDQLVTFADSPSLVYRLQMHQEPLVLNWTVIWTKPVLSSFMGLAKFLHNFWLELEEAHREVGGLVNAAEVKSDPRYLEFQIAVCELQTVDLLSLKSETVKKTFLINIYNLLSRHALIEVGVPSDTMPRKNFFSSVSYCIGGYRFTLNELENGLLRCNRRSCYSLTKPFGFRDQRLRFVLNEFDPRIHFALNSGARSCPPVRFYEAESIEEELRIAGEAFCESDSNVRIDLPGKTLWLSKIFSWYENDFGSNAVKVALFLLPFLRGEKREDLGALLRAAKVRIPQPESPREGAAAAGEFCDPSPQADAPFATCAASPRSPEGCVAAGRGFSLRIGGRDESRPQTAPPRPLEPSPACAASPGEREQQAERGDREDKSASEPGAADALAAAAPSGEGGGVCSPGARTPGGAGGGPPGTFFQKLLTRSRSSIAAIENSPLAHAASLFTRSGSSIFLPGTSGAAFKIKYLEFDWTADVDLAQRYRGSWIGDVVGRVQTAFPAHMMSLTGGSGNRAKSPPASGGPRHPSGGGGGGETQEERGEGAVSGNTSQASQGRSTHISALSTGASCASAPGSHAKAGGGGRTLEADAERHAGETGDARAKRHEEERRITSAARERGALAGASDDGNSNSDSRGDGGGRRRFRARMRGGGSDPKGKAAGTDHETGKREDERDKEGRRTGKSRFIRGGQKKTSRDRTREREQEGKQESKSR</sequence>
<feature type="compositionally biased region" description="Acidic residues" evidence="1">
    <location>
        <begin position="494"/>
        <end position="514"/>
    </location>
</feature>
<evidence type="ECO:0000259" key="2">
    <source>
        <dbReference type="SMART" id="SM00049"/>
    </source>
</evidence>
<dbReference type="KEGG" id="bbes:BESB_028210"/>
<feature type="compositionally biased region" description="Low complexity" evidence="1">
    <location>
        <begin position="462"/>
        <end position="485"/>
    </location>
</feature>
<feature type="compositionally biased region" description="Low complexity" evidence="1">
    <location>
        <begin position="304"/>
        <end position="319"/>
    </location>
</feature>
<dbReference type="SUPFAM" id="SSF52833">
    <property type="entry name" value="Thioredoxin-like"/>
    <property type="match status" value="1"/>
</dbReference>
<protein>
    <recommendedName>
        <fullName evidence="2">DEP domain-containing protein</fullName>
    </recommendedName>
</protein>
<feature type="compositionally biased region" description="Basic residues" evidence="1">
    <location>
        <begin position="1382"/>
        <end position="1394"/>
    </location>
</feature>
<feature type="compositionally biased region" description="Basic and acidic residues" evidence="1">
    <location>
        <begin position="292"/>
        <end position="302"/>
    </location>
</feature>
<organism evidence="3 4">
    <name type="scientific">Besnoitia besnoiti</name>
    <name type="common">Apicomplexan protozoan</name>
    <dbReference type="NCBI Taxonomy" id="94643"/>
    <lineage>
        <taxon>Eukaryota</taxon>
        <taxon>Sar</taxon>
        <taxon>Alveolata</taxon>
        <taxon>Apicomplexa</taxon>
        <taxon>Conoidasida</taxon>
        <taxon>Coccidia</taxon>
        <taxon>Eucoccidiorida</taxon>
        <taxon>Eimeriorina</taxon>
        <taxon>Sarcocystidae</taxon>
        <taxon>Besnoitia</taxon>
    </lineage>
</organism>